<comment type="caution">
    <text evidence="2">The sequence shown here is derived from an EMBL/GenBank/DDBJ whole genome shotgun (WGS) entry which is preliminary data.</text>
</comment>
<reference evidence="3" key="1">
    <citation type="submission" date="2012-11" db="EMBL/GenBank/DDBJ databases">
        <authorList>
            <person name="Lucero-Rivera Y.E."/>
            <person name="Tovar-Ramirez D."/>
        </authorList>
    </citation>
    <scope>NUCLEOTIDE SEQUENCE [LARGE SCALE GENOMIC DNA]</scope>
    <source>
        <strain evidence="3">Araruama</strain>
    </source>
</reference>
<dbReference type="Gene3D" id="1.20.120.20">
    <property type="entry name" value="Apolipoprotein"/>
    <property type="match status" value="1"/>
</dbReference>
<keyword evidence="1" id="KW-0812">Transmembrane</keyword>
<protein>
    <submittedName>
        <fullName evidence="2">Bdr protein</fullName>
    </submittedName>
</protein>
<sequence>MKAAQVTRTVNYPILTNIHPLVTEITEIFPNDQSPPLITMFKYLDERINNHQKGLDSFEKSLKTIEFIKKNQENMKVEIKKDLLVELATKADINEIRGEMNTKLSELRGDMNTKLEGLRGEITAVATELRGEMDTFRNEIYAQLSELRGDMNTKTEGLRGEITAVATELRGEITAVAKQLSGEINSLNNKLSGEINTKNNKLRGDLEKQIADLRGEMRTGFEMIRADISNLKVWFKMFTFSALIIVFMFSPNFITLLKYLKWF</sequence>
<dbReference type="EMBL" id="ATBP01000093">
    <property type="protein sequence ID" value="ETR73045.1"/>
    <property type="molecule type" value="Genomic_DNA"/>
</dbReference>
<organism evidence="2 3">
    <name type="scientific">Candidatus Magnetoglobus multicellularis str. Araruama</name>
    <dbReference type="NCBI Taxonomy" id="890399"/>
    <lineage>
        <taxon>Bacteria</taxon>
        <taxon>Pseudomonadati</taxon>
        <taxon>Thermodesulfobacteriota</taxon>
        <taxon>Desulfobacteria</taxon>
        <taxon>Desulfobacterales</taxon>
        <taxon>Desulfobacteraceae</taxon>
        <taxon>Candidatus Magnetoglobus</taxon>
    </lineage>
</organism>
<evidence type="ECO:0000313" key="3">
    <source>
        <dbReference type="Proteomes" id="UP000189670"/>
    </source>
</evidence>
<keyword evidence="1" id="KW-0472">Membrane</keyword>
<accession>A0A1V1PEE7</accession>
<dbReference type="AlphaFoldDB" id="A0A1V1PEE7"/>
<evidence type="ECO:0000256" key="1">
    <source>
        <dbReference type="SAM" id="Phobius"/>
    </source>
</evidence>
<dbReference type="Gene3D" id="1.20.58.130">
    <property type="match status" value="1"/>
</dbReference>
<proteinExistence type="predicted"/>
<keyword evidence="1" id="KW-1133">Transmembrane helix</keyword>
<name>A0A1V1PEE7_9BACT</name>
<dbReference type="SUPFAM" id="SSF58113">
    <property type="entry name" value="Apolipoprotein A-I"/>
    <property type="match status" value="1"/>
</dbReference>
<evidence type="ECO:0000313" key="2">
    <source>
        <dbReference type="EMBL" id="ETR73045.1"/>
    </source>
</evidence>
<feature type="transmembrane region" description="Helical" evidence="1">
    <location>
        <begin position="233"/>
        <end position="254"/>
    </location>
</feature>
<gene>
    <name evidence="2" type="ORF">OMM_01260</name>
</gene>
<dbReference type="Proteomes" id="UP000189670">
    <property type="component" value="Unassembled WGS sequence"/>
</dbReference>